<name>A0A1G6YSN8_9FLAO</name>
<dbReference type="Pfam" id="PF19266">
    <property type="entry name" value="CIS_tube"/>
    <property type="match status" value="1"/>
</dbReference>
<keyword evidence="3" id="KW-1185">Reference proteome</keyword>
<dbReference type="Proteomes" id="UP000199109">
    <property type="component" value="Unassembled WGS sequence"/>
</dbReference>
<dbReference type="InterPro" id="IPR018392">
    <property type="entry name" value="LysM"/>
</dbReference>
<reference evidence="2 3" key="1">
    <citation type="submission" date="2016-10" db="EMBL/GenBank/DDBJ databases">
        <authorList>
            <person name="de Groot N.N."/>
        </authorList>
    </citation>
    <scope>NUCLEOTIDE SEQUENCE [LARGE SCALE GENOMIC DNA]</scope>
    <source>
        <strain evidence="2 3">DSM 23421</strain>
    </source>
</reference>
<accession>A0A1G6YSN8</accession>
<feature type="domain" description="LysM" evidence="1">
    <location>
        <begin position="173"/>
        <end position="220"/>
    </location>
</feature>
<evidence type="ECO:0000313" key="2">
    <source>
        <dbReference type="EMBL" id="SDD93360.1"/>
    </source>
</evidence>
<evidence type="ECO:0000259" key="1">
    <source>
        <dbReference type="PROSITE" id="PS51782"/>
    </source>
</evidence>
<sequence length="227" mass="25991">MDFLGKLEKMKILAFKDVAHQKPAVPASWPVLVNPESYALDYKIEYNTDTAQGNDGTAARYTRHDPEEFSCDLWFDNTGILDNAPRPDIYVEMEDFRSFLLDIESETHEPRHFMIIWGKMLFKGRITGLQIQYKLFKSDGTPIRAMATVSFKGSFDDVLRLAKANLLSPDLTHKKVVKAGDTLPNLCDEIYESTRYATQIARLNDLDQFRKLAVGTELYFPPLNKTE</sequence>
<evidence type="ECO:0000313" key="3">
    <source>
        <dbReference type="Proteomes" id="UP000199109"/>
    </source>
</evidence>
<proteinExistence type="predicted"/>
<protein>
    <recommendedName>
        <fullName evidence="1">LysM domain-containing protein</fullName>
    </recommendedName>
</protein>
<dbReference type="PROSITE" id="PS51782">
    <property type="entry name" value="LYSM"/>
    <property type="match status" value="1"/>
</dbReference>
<dbReference type="InterPro" id="IPR045361">
    <property type="entry name" value="CIS_tube_prot_N"/>
</dbReference>
<dbReference type="STRING" id="641691.SAMN05421636_102361"/>
<dbReference type="EMBL" id="FNAO01000002">
    <property type="protein sequence ID" value="SDD93360.1"/>
    <property type="molecule type" value="Genomic_DNA"/>
</dbReference>
<organism evidence="2 3">
    <name type="scientific">Pricia antarctica</name>
    <dbReference type="NCBI Taxonomy" id="641691"/>
    <lineage>
        <taxon>Bacteria</taxon>
        <taxon>Pseudomonadati</taxon>
        <taxon>Bacteroidota</taxon>
        <taxon>Flavobacteriia</taxon>
        <taxon>Flavobacteriales</taxon>
        <taxon>Flavobacteriaceae</taxon>
        <taxon>Pricia</taxon>
    </lineage>
</organism>
<dbReference type="AlphaFoldDB" id="A0A1G6YSN8"/>
<dbReference type="OrthoDB" id="9815939at2"/>
<gene>
    <name evidence="2" type="ORF">SAMN05421636_102361</name>
</gene>